<organism evidence="3 4">
    <name type="scientific">Jiangella mangrovi</name>
    <dbReference type="NCBI Taxonomy" id="1524084"/>
    <lineage>
        <taxon>Bacteria</taxon>
        <taxon>Bacillati</taxon>
        <taxon>Actinomycetota</taxon>
        <taxon>Actinomycetes</taxon>
        <taxon>Jiangellales</taxon>
        <taxon>Jiangellaceae</taxon>
        <taxon>Jiangella</taxon>
    </lineage>
</organism>
<keyword evidence="1" id="KW-0812">Transmembrane</keyword>
<dbReference type="InterPro" id="IPR008979">
    <property type="entry name" value="Galactose-bd-like_sf"/>
</dbReference>
<keyword evidence="1" id="KW-0472">Membrane</keyword>
<name>A0A7W9LL60_9ACTN</name>
<comment type="caution">
    <text evidence="3">The sequence shown here is derived from an EMBL/GenBank/DDBJ whole genome shotgun (WGS) entry which is preliminary data.</text>
</comment>
<keyword evidence="1" id="KW-1133">Transmembrane helix</keyword>
<dbReference type="InterPro" id="IPR038637">
    <property type="entry name" value="NPCBM_sf"/>
</dbReference>
<dbReference type="EMBL" id="JACHMM010000001">
    <property type="protein sequence ID" value="MBB5787767.1"/>
    <property type="molecule type" value="Genomic_DNA"/>
</dbReference>
<dbReference type="Pfam" id="PF08305">
    <property type="entry name" value="NPCBM"/>
    <property type="match status" value="1"/>
</dbReference>
<keyword evidence="4" id="KW-1185">Reference proteome</keyword>
<dbReference type="AlphaFoldDB" id="A0A7W9LL60"/>
<evidence type="ECO:0000259" key="2">
    <source>
        <dbReference type="Pfam" id="PF08305"/>
    </source>
</evidence>
<dbReference type="SUPFAM" id="SSF49785">
    <property type="entry name" value="Galactose-binding domain-like"/>
    <property type="match status" value="1"/>
</dbReference>
<proteinExistence type="predicted"/>
<accession>A0A7W9LL60</accession>
<dbReference type="Proteomes" id="UP000542813">
    <property type="component" value="Unassembled WGS sequence"/>
</dbReference>
<reference evidence="3 4" key="1">
    <citation type="submission" date="2020-08" db="EMBL/GenBank/DDBJ databases">
        <title>Sequencing the genomes of 1000 actinobacteria strains.</title>
        <authorList>
            <person name="Klenk H.-P."/>
        </authorList>
    </citation>
    <scope>NUCLEOTIDE SEQUENCE [LARGE SCALE GENOMIC DNA]</scope>
    <source>
        <strain evidence="3 4">DSM 102122</strain>
    </source>
</reference>
<feature type="transmembrane region" description="Helical" evidence="1">
    <location>
        <begin position="29"/>
        <end position="50"/>
    </location>
</feature>
<protein>
    <submittedName>
        <fullName evidence="3">Opacity protein-like surface antigen</fullName>
    </submittedName>
</protein>
<dbReference type="RefSeq" id="WP_184822046.1">
    <property type="nucleotide sequence ID" value="NZ_JACHMM010000001.1"/>
</dbReference>
<evidence type="ECO:0000313" key="3">
    <source>
        <dbReference type="EMBL" id="MBB5787767.1"/>
    </source>
</evidence>
<dbReference type="InterPro" id="IPR013222">
    <property type="entry name" value="Glyco_hyd_98_carb-bd"/>
</dbReference>
<evidence type="ECO:0000313" key="4">
    <source>
        <dbReference type="Proteomes" id="UP000542813"/>
    </source>
</evidence>
<evidence type="ECO:0000256" key="1">
    <source>
        <dbReference type="SAM" id="Phobius"/>
    </source>
</evidence>
<dbReference type="Gene3D" id="2.60.120.1060">
    <property type="entry name" value="NPCBM/NEW2 domain"/>
    <property type="match status" value="1"/>
</dbReference>
<feature type="domain" description="Glycosyl hydrolase family 98 putative carbohydrate-binding module" evidence="2">
    <location>
        <begin position="160"/>
        <end position="248"/>
    </location>
</feature>
<gene>
    <name evidence="3" type="ORF">HD601_002342</name>
</gene>
<sequence length="249" mass="26520">MAETMPQNDDDQGGIQDERTGRRWAQHPWLNGLIGAGGAAVIGVIGTALLTQSDQMTVNFGDDSAVVAQPETVTVTEPAETVTVTRTVTPRPTATPVSAEGEDDEGGGQVVAGRAGLTYLADLDLAGYDGDYDSREAEVLGERMTQSMVQNLSCNYPTKRIEWNLSGDYRTFTARAGLDADSANNDAVARFRVLVDQDEVLAEADLGLRTIEEFEVDVTGRHRLILEIVALGEDTCSGAAAVWGDAAIT</sequence>